<reference evidence="2 4" key="1">
    <citation type="submission" date="2014-07" db="EMBL/GenBank/DDBJ databases">
        <authorList>
            <person name="Pisani N.G."/>
            <person name="Newman J.D."/>
        </authorList>
    </citation>
    <scope>NUCLEOTIDE SEQUENCE [LARGE SCALE GENOMIC DNA]</scope>
    <source>
        <strain evidence="2 4">LMG 24720</strain>
    </source>
</reference>
<evidence type="ECO:0000313" key="2">
    <source>
        <dbReference type="EMBL" id="KEY19646.1"/>
    </source>
</evidence>
<dbReference type="EMBL" id="JPEP01000002">
    <property type="protein sequence ID" value="KEY19646.1"/>
    <property type="molecule type" value="Genomic_DNA"/>
</dbReference>
<organism evidence="3 5">
    <name type="scientific">Kaistella antarctica</name>
    <dbReference type="NCBI Taxonomy" id="266748"/>
    <lineage>
        <taxon>Bacteria</taxon>
        <taxon>Pseudomonadati</taxon>
        <taxon>Bacteroidota</taxon>
        <taxon>Flavobacteriia</taxon>
        <taxon>Flavobacteriales</taxon>
        <taxon>Weeksellaceae</taxon>
        <taxon>Chryseobacterium group</taxon>
        <taxon>Kaistella</taxon>
    </lineage>
</organism>
<dbReference type="SUPFAM" id="SSF74653">
    <property type="entry name" value="TolA/TonB C-terminal domain"/>
    <property type="match status" value="1"/>
</dbReference>
<dbReference type="STRING" id="266748.HY04_14760"/>
<protein>
    <recommendedName>
        <fullName evidence="6">TonB C-terminal domain-containing protein</fullName>
    </recommendedName>
</protein>
<evidence type="ECO:0000313" key="4">
    <source>
        <dbReference type="Proteomes" id="UP000028349"/>
    </source>
</evidence>
<dbReference type="OrthoDB" id="1262786at2"/>
<gene>
    <name evidence="2" type="ORF">HY04_14760</name>
    <name evidence="3" type="ORF">NCTC13489_00628</name>
</gene>
<dbReference type="RefSeq" id="WP_034720944.1">
    <property type="nucleotide sequence ID" value="NZ_FOIX01000003.1"/>
</dbReference>
<proteinExistence type="predicted"/>
<accession>A0A448NNX0</accession>
<evidence type="ECO:0000313" key="3">
    <source>
        <dbReference type="EMBL" id="VEH96875.1"/>
    </source>
</evidence>
<evidence type="ECO:0008006" key="6">
    <source>
        <dbReference type="Google" id="ProtNLM"/>
    </source>
</evidence>
<evidence type="ECO:0000256" key="1">
    <source>
        <dbReference type="SAM" id="SignalP"/>
    </source>
</evidence>
<name>A0A448NNX0_9FLAO</name>
<dbReference type="AlphaFoldDB" id="A0A448NNX0"/>
<feature type="chain" id="PRO_5019123481" description="TonB C-terminal domain-containing protein" evidence="1">
    <location>
        <begin position="18"/>
        <end position="150"/>
    </location>
</feature>
<sequence>MKKTLLLVLVLTLNILAAQKIKSGQKATTAQKFEKIQSQDLSVPPPPITLFPAQFPEGNKGFIKRIGENLGRKILNTSSKNLKTQIILKIDPSGNVLNISTYGPNENFNEEVKKSVKIVTEDIKWEPAKNKEGSKVTDIVRLPFTLKIVE</sequence>
<keyword evidence="1" id="KW-0732">Signal</keyword>
<dbReference type="Proteomes" id="UP000270036">
    <property type="component" value="Chromosome"/>
</dbReference>
<feature type="signal peptide" evidence="1">
    <location>
        <begin position="1"/>
        <end position="17"/>
    </location>
</feature>
<dbReference type="EMBL" id="LR134441">
    <property type="protein sequence ID" value="VEH96875.1"/>
    <property type="molecule type" value="Genomic_DNA"/>
</dbReference>
<dbReference type="KEGG" id="cant:NCTC13489_00628"/>
<keyword evidence="4" id="KW-1185">Reference proteome</keyword>
<dbReference type="Proteomes" id="UP000028349">
    <property type="component" value="Unassembled WGS sequence"/>
</dbReference>
<reference evidence="3 5" key="2">
    <citation type="submission" date="2018-12" db="EMBL/GenBank/DDBJ databases">
        <authorList>
            <consortium name="Pathogen Informatics"/>
        </authorList>
    </citation>
    <scope>NUCLEOTIDE SEQUENCE [LARGE SCALE GENOMIC DNA]</scope>
    <source>
        <strain evidence="3 5">NCTC13489</strain>
    </source>
</reference>
<evidence type="ECO:0000313" key="5">
    <source>
        <dbReference type="Proteomes" id="UP000270036"/>
    </source>
</evidence>